<organism evidence="1 2">
    <name type="scientific">Absidia repens</name>
    <dbReference type="NCBI Taxonomy" id="90262"/>
    <lineage>
        <taxon>Eukaryota</taxon>
        <taxon>Fungi</taxon>
        <taxon>Fungi incertae sedis</taxon>
        <taxon>Mucoromycota</taxon>
        <taxon>Mucoromycotina</taxon>
        <taxon>Mucoromycetes</taxon>
        <taxon>Mucorales</taxon>
        <taxon>Cunninghamellaceae</taxon>
        <taxon>Absidia</taxon>
    </lineage>
</organism>
<comment type="caution">
    <text evidence="1">The sequence shown here is derived from an EMBL/GenBank/DDBJ whole genome shotgun (WGS) entry which is preliminary data.</text>
</comment>
<keyword evidence="2" id="KW-1185">Reference proteome</keyword>
<sequence>MDIVWAIRCSAFTWSRRRMDDIQNKKDMRKPFYFGSRISLLRFFVKDRGNVNDVLVCLLDEYSEHFSPHDLYSRQCRRNLIV</sequence>
<protein>
    <submittedName>
        <fullName evidence="1">Uncharacterized protein</fullName>
    </submittedName>
</protein>
<gene>
    <name evidence="1" type="ORF">BCR42DRAFT_429183</name>
</gene>
<name>A0A1X2HX98_9FUNG</name>
<evidence type="ECO:0000313" key="1">
    <source>
        <dbReference type="EMBL" id="ORZ04505.1"/>
    </source>
</evidence>
<dbReference type="EMBL" id="MCGE01000050">
    <property type="protein sequence ID" value="ORZ04505.1"/>
    <property type="molecule type" value="Genomic_DNA"/>
</dbReference>
<dbReference type="Proteomes" id="UP000193560">
    <property type="component" value="Unassembled WGS sequence"/>
</dbReference>
<proteinExistence type="predicted"/>
<evidence type="ECO:0000313" key="2">
    <source>
        <dbReference type="Proteomes" id="UP000193560"/>
    </source>
</evidence>
<accession>A0A1X2HX98</accession>
<reference evidence="1 2" key="1">
    <citation type="submission" date="2016-07" db="EMBL/GenBank/DDBJ databases">
        <title>Pervasive Adenine N6-methylation of Active Genes in Fungi.</title>
        <authorList>
            <consortium name="DOE Joint Genome Institute"/>
            <person name="Mondo S.J."/>
            <person name="Dannebaum R.O."/>
            <person name="Kuo R.C."/>
            <person name="Labutti K."/>
            <person name="Haridas S."/>
            <person name="Kuo A."/>
            <person name="Salamov A."/>
            <person name="Ahrendt S.R."/>
            <person name="Lipzen A."/>
            <person name="Sullivan W."/>
            <person name="Andreopoulos W.B."/>
            <person name="Clum A."/>
            <person name="Lindquist E."/>
            <person name="Daum C."/>
            <person name="Ramamoorthy G.K."/>
            <person name="Gryganskyi A."/>
            <person name="Culley D."/>
            <person name="Magnuson J.K."/>
            <person name="James T.Y."/>
            <person name="O'Malley M.A."/>
            <person name="Stajich J.E."/>
            <person name="Spatafora J.W."/>
            <person name="Visel A."/>
            <person name="Grigoriev I.V."/>
        </authorList>
    </citation>
    <scope>NUCLEOTIDE SEQUENCE [LARGE SCALE GENOMIC DNA]</scope>
    <source>
        <strain evidence="1 2">NRRL 1336</strain>
    </source>
</reference>
<dbReference type="AlphaFoldDB" id="A0A1X2HX98"/>